<gene>
    <name evidence="2" type="ORF">PHET_09719</name>
</gene>
<dbReference type="InterPro" id="IPR026082">
    <property type="entry name" value="ABCA"/>
</dbReference>
<proteinExistence type="predicted"/>
<dbReference type="InterPro" id="IPR027417">
    <property type="entry name" value="P-loop_NTPase"/>
</dbReference>
<accession>A0A8J4SK43</accession>
<dbReference type="GO" id="GO:0016887">
    <property type="term" value="F:ATP hydrolysis activity"/>
    <property type="evidence" value="ECO:0007669"/>
    <property type="project" value="InterPro"/>
</dbReference>
<dbReference type="Proteomes" id="UP000748531">
    <property type="component" value="Unassembled WGS sequence"/>
</dbReference>
<dbReference type="GO" id="GO:0140359">
    <property type="term" value="F:ABC-type transporter activity"/>
    <property type="evidence" value="ECO:0007669"/>
    <property type="project" value="InterPro"/>
</dbReference>
<dbReference type="PANTHER" id="PTHR19229">
    <property type="entry name" value="ATP-BINDING CASSETTE TRANSPORTER SUBFAMILY A ABCA"/>
    <property type="match status" value="1"/>
</dbReference>
<protein>
    <recommendedName>
        <fullName evidence="1">ABC transporter domain-containing protein</fullName>
    </recommendedName>
</protein>
<comment type="caution">
    <text evidence="2">The sequence shown here is derived from an EMBL/GenBank/DDBJ whole genome shotgun (WGS) entry which is preliminary data.</text>
</comment>
<evidence type="ECO:0000313" key="3">
    <source>
        <dbReference type="Proteomes" id="UP000748531"/>
    </source>
</evidence>
<name>A0A8J4SK43_9TREM</name>
<evidence type="ECO:0000259" key="1">
    <source>
        <dbReference type="Pfam" id="PF00005"/>
    </source>
</evidence>
<evidence type="ECO:0000313" key="2">
    <source>
        <dbReference type="EMBL" id="KAF5396840.1"/>
    </source>
</evidence>
<dbReference type="PANTHER" id="PTHR19229:SF263">
    <property type="entry name" value="CHROMOSOME UNDETERMINED SCAFFOLD_17, WHOLE GENOME SHOTGUN SEQUENCE"/>
    <property type="match status" value="1"/>
</dbReference>
<dbReference type="Pfam" id="PF00005">
    <property type="entry name" value="ABC_tran"/>
    <property type="match status" value="1"/>
</dbReference>
<sequence length="139" mass="15293">MKGVTKDYIRWRGLRKSTFRAVTKVDLLLQKGEITAILGHNGAGKTTIFSILAGLQPATGGQISIFGKNPLDAWDAINLRKITGVCTQFDVLDDRLTAYEHMRLVGAIKGLSYSATLTEVQFHVMKNSMVILNILAETN</sequence>
<dbReference type="GO" id="GO:0005524">
    <property type="term" value="F:ATP binding"/>
    <property type="evidence" value="ECO:0007669"/>
    <property type="project" value="InterPro"/>
</dbReference>
<dbReference type="GO" id="GO:0005319">
    <property type="term" value="F:lipid transporter activity"/>
    <property type="evidence" value="ECO:0007669"/>
    <property type="project" value="TreeGrafter"/>
</dbReference>
<dbReference type="GO" id="GO:0016020">
    <property type="term" value="C:membrane"/>
    <property type="evidence" value="ECO:0007669"/>
    <property type="project" value="InterPro"/>
</dbReference>
<feature type="domain" description="ABC transporter" evidence="1">
    <location>
        <begin position="23"/>
        <end position="118"/>
    </location>
</feature>
<keyword evidence="3" id="KW-1185">Reference proteome</keyword>
<reference evidence="2" key="1">
    <citation type="submission" date="2019-05" db="EMBL/GenBank/DDBJ databases">
        <title>Annotation for the trematode Paragonimus heterotremus.</title>
        <authorList>
            <person name="Choi Y.-J."/>
        </authorList>
    </citation>
    <scope>NUCLEOTIDE SEQUENCE</scope>
    <source>
        <strain evidence="2">LC</strain>
    </source>
</reference>
<dbReference type="InterPro" id="IPR003439">
    <property type="entry name" value="ABC_transporter-like_ATP-bd"/>
</dbReference>
<dbReference type="EMBL" id="LUCH01007252">
    <property type="protein sequence ID" value="KAF5396840.1"/>
    <property type="molecule type" value="Genomic_DNA"/>
</dbReference>
<dbReference type="Gene3D" id="3.40.50.300">
    <property type="entry name" value="P-loop containing nucleotide triphosphate hydrolases"/>
    <property type="match status" value="1"/>
</dbReference>
<organism evidence="2 3">
    <name type="scientific">Paragonimus heterotremus</name>
    <dbReference type="NCBI Taxonomy" id="100268"/>
    <lineage>
        <taxon>Eukaryota</taxon>
        <taxon>Metazoa</taxon>
        <taxon>Spiralia</taxon>
        <taxon>Lophotrochozoa</taxon>
        <taxon>Platyhelminthes</taxon>
        <taxon>Trematoda</taxon>
        <taxon>Digenea</taxon>
        <taxon>Plagiorchiida</taxon>
        <taxon>Troglotremata</taxon>
        <taxon>Troglotrematidae</taxon>
        <taxon>Paragonimus</taxon>
    </lineage>
</organism>
<dbReference type="AlphaFoldDB" id="A0A8J4SK43"/>
<dbReference type="SUPFAM" id="SSF52540">
    <property type="entry name" value="P-loop containing nucleoside triphosphate hydrolases"/>
    <property type="match status" value="1"/>
</dbReference>
<dbReference type="OrthoDB" id="8061355at2759"/>